<evidence type="ECO:0000256" key="2">
    <source>
        <dbReference type="ARBA" id="ARBA00007998"/>
    </source>
</evidence>
<dbReference type="EMBL" id="VUNQ01000009">
    <property type="protein sequence ID" value="MSU01014.1"/>
    <property type="molecule type" value="Genomic_DNA"/>
</dbReference>
<feature type="transmembrane region" description="Helical" evidence="8">
    <location>
        <begin position="114"/>
        <end position="134"/>
    </location>
</feature>
<sequence length="366" mass="41541">MENTKINKVSYNQVLLLIVLYRIMVGLTYMPAVNTTPANQDVWIATLLSIFYTILFNLPIIYLSNKFNKLNLLEITEKIMGKFLGKIIGVIYFITFLFSNIIFVGTLVEILNTALFPVTPTWFTTLIIMLTCAYISSRGLRNIGRLGEIIVPIVIFTIFLIIILGYKNYNIKELLPVFSDSTFGQINLGAINTSMKFFDILVLVMITPNLENKKDLNRIFVKSIVYSILIVVGCIIPTQMTVGIELAKHMNFPFLTFTRMIQIGEIQGFDLLYMICWIMGNTTKISGYLYFTTITLGEIANKKNQIFIIPISIIMFVLVTILKDSRSILGVPQPANTVISVVSITSIIVIPSVMLIVYFFRKKRLN</sequence>
<keyword evidence="6 8" id="KW-1133">Transmembrane helix</keyword>
<keyword evidence="5 8" id="KW-0812">Transmembrane</keyword>
<dbReference type="GO" id="GO:0016020">
    <property type="term" value="C:membrane"/>
    <property type="evidence" value="ECO:0007669"/>
    <property type="project" value="UniProtKB-SubCell"/>
</dbReference>
<gene>
    <name evidence="9" type="ORF">FYJ83_05985</name>
</gene>
<feature type="transmembrane region" description="Helical" evidence="8">
    <location>
        <begin position="219"/>
        <end position="240"/>
    </location>
</feature>
<reference evidence="9 10" key="1">
    <citation type="submission" date="2019-09" db="EMBL/GenBank/DDBJ databases">
        <title>In-depth cultivation of the pig gut microbiome towards novel bacterial diversity and tailored functional studies.</title>
        <authorList>
            <person name="Wylensek D."/>
            <person name="Hitch T.C.A."/>
            <person name="Clavel T."/>
        </authorList>
    </citation>
    <scope>NUCLEOTIDE SEQUENCE [LARGE SCALE GENOMIC DNA]</scope>
    <source>
        <strain evidence="9 10">WCA3-693-APC-4?</strain>
    </source>
</reference>
<dbReference type="RefSeq" id="WP_154439433.1">
    <property type="nucleotide sequence ID" value="NZ_JAHLPJ010000001.1"/>
</dbReference>
<dbReference type="AlphaFoldDB" id="A0A6N7XWT2"/>
<feature type="transmembrane region" description="Helical" evidence="8">
    <location>
        <begin position="42"/>
        <end position="63"/>
    </location>
</feature>
<comment type="subcellular location">
    <subcellularLocation>
        <location evidence="1">Membrane</location>
        <topology evidence="1">Multi-pass membrane protein</topology>
    </subcellularLocation>
</comment>
<comment type="similarity">
    <text evidence="2">Belongs to the amino acid-polyamine-organocation (APC) superfamily. Spore germination protein (SGP) (TC 2.A.3.9) family.</text>
</comment>
<dbReference type="GO" id="GO:0009847">
    <property type="term" value="P:spore germination"/>
    <property type="evidence" value="ECO:0007669"/>
    <property type="project" value="InterPro"/>
</dbReference>
<comment type="caution">
    <text evidence="9">The sequence shown here is derived from an EMBL/GenBank/DDBJ whole genome shotgun (WGS) entry which is preliminary data.</text>
</comment>
<dbReference type="PANTHER" id="PTHR34975">
    <property type="entry name" value="SPORE GERMINATION PROTEIN A2"/>
    <property type="match status" value="1"/>
</dbReference>
<evidence type="ECO:0000256" key="7">
    <source>
        <dbReference type="ARBA" id="ARBA00023136"/>
    </source>
</evidence>
<keyword evidence="7 8" id="KW-0472">Membrane</keyword>
<feature type="transmembrane region" description="Helical" evidence="8">
    <location>
        <begin position="306"/>
        <end position="323"/>
    </location>
</feature>
<evidence type="ECO:0000256" key="6">
    <source>
        <dbReference type="ARBA" id="ARBA00022989"/>
    </source>
</evidence>
<dbReference type="PANTHER" id="PTHR34975:SF2">
    <property type="entry name" value="SPORE GERMINATION PROTEIN A2"/>
    <property type="match status" value="1"/>
</dbReference>
<evidence type="ECO:0000256" key="8">
    <source>
        <dbReference type="SAM" id="Phobius"/>
    </source>
</evidence>
<dbReference type="NCBIfam" id="TIGR00912">
    <property type="entry name" value="2A0309"/>
    <property type="match status" value="1"/>
</dbReference>
<keyword evidence="3" id="KW-0813">Transport</keyword>
<dbReference type="Pfam" id="PF03845">
    <property type="entry name" value="Spore_permease"/>
    <property type="match status" value="1"/>
</dbReference>
<feature type="transmembrane region" description="Helical" evidence="8">
    <location>
        <begin position="12"/>
        <end position="30"/>
    </location>
</feature>
<feature type="transmembrane region" description="Helical" evidence="8">
    <location>
        <begin position="146"/>
        <end position="166"/>
    </location>
</feature>
<proteinExistence type="inferred from homology"/>
<keyword evidence="10" id="KW-1185">Reference proteome</keyword>
<keyword evidence="4" id="KW-0309">Germination</keyword>
<evidence type="ECO:0000313" key="9">
    <source>
        <dbReference type="EMBL" id="MSU01014.1"/>
    </source>
</evidence>
<feature type="transmembrane region" description="Helical" evidence="8">
    <location>
        <begin position="335"/>
        <end position="360"/>
    </location>
</feature>
<evidence type="ECO:0000313" key="10">
    <source>
        <dbReference type="Proteomes" id="UP000469523"/>
    </source>
</evidence>
<dbReference type="InterPro" id="IPR004761">
    <property type="entry name" value="Spore_GerAB"/>
</dbReference>
<accession>A0A6N7XWT2</accession>
<evidence type="ECO:0000256" key="5">
    <source>
        <dbReference type="ARBA" id="ARBA00022692"/>
    </source>
</evidence>
<protein>
    <submittedName>
        <fullName evidence="9">GerAB/ArcD/ProY family transporter</fullName>
    </submittedName>
</protein>
<evidence type="ECO:0000256" key="4">
    <source>
        <dbReference type="ARBA" id="ARBA00022544"/>
    </source>
</evidence>
<evidence type="ECO:0000256" key="1">
    <source>
        <dbReference type="ARBA" id="ARBA00004141"/>
    </source>
</evidence>
<evidence type="ECO:0000256" key="3">
    <source>
        <dbReference type="ARBA" id="ARBA00022448"/>
    </source>
</evidence>
<feature type="transmembrane region" description="Helical" evidence="8">
    <location>
        <begin position="186"/>
        <end position="207"/>
    </location>
</feature>
<dbReference type="Proteomes" id="UP000469523">
    <property type="component" value="Unassembled WGS sequence"/>
</dbReference>
<name>A0A6N7XWT2_9FIRM</name>
<organism evidence="9 10">
    <name type="scientific">Tissierella pigra</name>
    <dbReference type="NCBI Taxonomy" id="2607614"/>
    <lineage>
        <taxon>Bacteria</taxon>
        <taxon>Bacillati</taxon>
        <taxon>Bacillota</taxon>
        <taxon>Tissierellia</taxon>
        <taxon>Tissierellales</taxon>
        <taxon>Tissierellaceae</taxon>
        <taxon>Tissierella</taxon>
    </lineage>
</organism>
<dbReference type="Gene3D" id="1.20.1740.10">
    <property type="entry name" value="Amino acid/polyamine transporter I"/>
    <property type="match status" value="1"/>
</dbReference>
<feature type="transmembrane region" description="Helical" evidence="8">
    <location>
        <begin position="83"/>
        <end position="108"/>
    </location>
</feature>